<evidence type="ECO:0008006" key="3">
    <source>
        <dbReference type="Google" id="ProtNLM"/>
    </source>
</evidence>
<dbReference type="EMBL" id="BORT01000013">
    <property type="protein sequence ID" value="GIO48377.1"/>
    <property type="molecule type" value="Genomic_DNA"/>
</dbReference>
<sequence>MAKSEGQPEWPLLLCANQQEWEAWLEENHFQSRGVRLQIAKKNTGLTSVSYAEALDSALCYGWIDSRKEKLDDQSWVQRFGPRGKNSIWSQVNKEKVERLTLEGRMKPAGLQAIETAKQNGRWEAAYEPQSRSSLPAELEAAFAEHPRAREFYDTLDSQNKYAFAFRIHNAKKPETRRKKAEEFIRMLENGEKIYP</sequence>
<accession>A0A919YBW3</accession>
<evidence type="ECO:0000313" key="1">
    <source>
        <dbReference type="EMBL" id="GIO48377.1"/>
    </source>
</evidence>
<dbReference type="RefSeq" id="WP_212979044.1">
    <property type="nucleotide sequence ID" value="NZ_AP025343.1"/>
</dbReference>
<comment type="caution">
    <text evidence="1">The sequence shown here is derived from an EMBL/GenBank/DDBJ whole genome shotgun (WGS) entry which is preliminary data.</text>
</comment>
<gene>
    <name evidence="1" type="ORF">J34TS1_31420</name>
</gene>
<proteinExistence type="predicted"/>
<evidence type="ECO:0000313" key="2">
    <source>
        <dbReference type="Proteomes" id="UP000682811"/>
    </source>
</evidence>
<dbReference type="AlphaFoldDB" id="A0A919YBW3"/>
<organism evidence="1 2">
    <name type="scientific">Paenibacillus azoreducens</name>
    <dbReference type="NCBI Taxonomy" id="116718"/>
    <lineage>
        <taxon>Bacteria</taxon>
        <taxon>Bacillati</taxon>
        <taxon>Bacillota</taxon>
        <taxon>Bacilli</taxon>
        <taxon>Bacillales</taxon>
        <taxon>Paenibacillaceae</taxon>
        <taxon>Paenibacillus</taxon>
    </lineage>
</organism>
<reference evidence="1 2" key="1">
    <citation type="submission" date="2021-03" db="EMBL/GenBank/DDBJ databases">
        <title>Antimicrobial resistance genes in bacteria isolated from Japanese honey, and their potential for conferring macrolide and lincosamide resistance in the American foulbrood pathogen Paenibacillus larvae.</title>
        <authorList>
            <person name="Okamoto M."/>
            <person name="Kumagai M."/>
            <person name="Kanamori H."/>
            <person name="Takamatsu D."/>
        </authorList>
    </citation>
    <scope>NUCLEOTIDE SEQUENCE [LARGE SCALE GENOMIC DNA]</scope>
    <source>
        <strain evidence="1 2">J34TS1</strain>
    </source>
</reference>
<keyword evidence="2" id="KW-1185">Reference proteome</keyword>
<dbReference type="Proteomes" id="UP000682811">
    <property type="component" value="Unassembled WGS sequence"/>
</dbReference>
<dbReference type="Pfam" id="PF13376">
    <property type="entry name" value="OmdA"/>
    <property type="match status" value="1"/>
</dbReference>
<name>A0A919YBW3_9BACL</name>
<protein>
    <recommendedName>
        <fullName evidence="3">Bacteriocin-protection protein</fullName>
    </recommendedName>
</protein>